<comment type="similarity">
    <text evidence="1">Belongs to the Lgt family.</text>
</comment>
<organism evidence="8 9">
    <name type="scientific">Candidatus Fimisoma avicola</name>
    <dbReference type="NCBI Taxonomy" id="2840826"/>
    <lineage>
        <taxon>Bacteria</taxon>
        <taxon>Bacillati</taxon>
        <taxon>Bacillota</taxon>
        <taxon>Clostridia</taxon>
        <taxon>Eubacteriales</taxon>
        <taxon>Candidatus Fimisoma</taxon>
    </lineage>
</organism>
<feature type="transmembrane region" description="Helical" evidence="7">
    <location>
        <begin position="157"/>
        <end position="173"/>
    </location>
</feature>
<proteinExistence type="inferred from homology"/>
<reference evidence="8" key="2">
    <citation type="journal article" date="2021" name="PeerJ">
        <title>Extensive microbial diversity within the chicken gut microbiome revealed by metagenomics and culture.</title>
        <authorList>
            <person name="Gilroy R."/>
            <person name="Ravi A."/>
            <person name="Getino M."/>
            <person name="Pursley I."/>
            <person name="Horton D.L."/>
            <person name="Alikhan N.F."/>
            <person name="Baker D."/>
            <person name="Gharbi K."/>
            <person name="Hall N."/>
            <person name="Watson M."/>
            <person name="Adriaenssens E.M."/>
            <person name="Foster-Nyarko E."/>
            <person name="Jarju S."/>
            <person name="Secka A."/>
            <person name="Antonio M."/>
            <person name="Oren A."/>
            <person name="Chaudhuri R.R."/>
            <person name="La Ragione R."/>
            <person name="Hildebrand F."/>
            <person name="Pallen M.J."/>
        </authorList>
    </citation>
    <scope>NUCLEOTIDE SEQUENCE</scope>
    <source>
        <strain evidence="8">11300</strain>
    </source>
</reference>
<comment type="caution">
    <text evidence="8">The sequence shown here is derived from an EMBL/GenBank/DDBJ whole genome shotgun (WGS) entry which is preliminary data.</text>
</comment>
<feature type="transmembrane region" description="Helical" evidence="7">
    <location>
        <begin position="132"/>
        <end position="151"/>
    </location>
</feature>
<name>A0A9D1L848_9FIRM</name>
<dbReference type="EMBL" id="DVMO01000068">
    <property type="protein sequence ID" value="HIU27650.1"/>
    <property type="molecule type" value="Genomic_DNA"/>
</dbReference>
<reference evidence="8" key="1">
    <citation type="submission" date="2020-10" db="EMBL/GenBank/DDBJ databases">
        <authorList>
            <person name="Gilroy R."/>
        </authorList>
    </citation>
    <scope>NUCLEOTIDE SEQUENCE</scope>
    <source>
        <strain evidence="8">11300</strain>
    </source>
</reference>
<sequence>MDLKRCLAALGYEATWYSILGCAGLAAAFLLCYARKRRFGIPGDDVVNMTAYAILGSLAGAKLLALACAAPDLIQNWDRIVWNLKTIEILIGTGFVFYGGLIGCIIAIRIYCRTYGTDLEDSLEMTAPAIPLFHIFGRIGCYTAGCCGGIGGFPLQLVEAAINLVIFSVLIMIQNRGAFKGRTIYCYFIMYPVCRFILE</sequence>
<dbReference type="AlphaFoldDB" id="A0A9D1L848"/>
<dbReference type="PANTHER" id="PTHR30589">
    <property type="entry name" value="PROLIPOPROTEIN DIACYLGLYCERYL TRANSFERASE"/>
    <property type="match status" value="1"/>
</dbReference>
<dbReference type="GO" id="GO:0008961">
    <property type="term" value="F:phosphatidylglycerol-prolipoprotein diacylglyceryl transferase activity"/>
    <property type="evidence" value="ECO:0007669"/>
    <property type="project" value="InterPro"/>
</dbReference>
<evidence type="ECO:0000313" key="8">
    <source>
        <dbReference type="EMBL" id="HIU27650.1"/>
    </source>
</evidence>
<evidence type="ECO:0000256" key="3">
    <source>
        <dbReference type="ARBA" id="ARBA00022679"/>
    </source>
</evidence>
<dbReference type="Proteomes" id="UP000824091">
    <property type="component" value="Unassembled WGS sequence"/>
</dbReference>
<feature type="transmembrane region" description="Helical" evidence="7">
    <location>
        <begin position="46"/>
        <end position="67"/>
    </location>
</feature>
<keyword evidence="6 7" id="KW-0472">Membrane</keyword>
<evidence type="ECO:0000256" key="2">
    <source>
        <dbReference type="ARBA" id="ARBA00022475"/>
    </source>
</evidence>
<gene>
    <name evidence="8" type="ORF">IAD16_04675</name>
</gene>
<dbReference type="InterPro" id="IPR001640">
    <property type="entry name" value="Lgt"/>
</dbReference>
<evidence type="ECO:0000256" key="5">
    <source>
        <dbReference type="ARBA" id="ARBA00022989"/>
    </source>
</evidence>
<feature type="non-terminal residue" evidence="8">
    <location>
        <position position="199"/>
    </location>
</feature>
<keyword evidence="2" id="KW-1003">Cell membrane</keyword>
<evidence type="ECO:0000256" key="7">
    <source>
        <dbReference type="SAM" id="Phobius"/>
    </source>
</evidence>
<protein>
    <submittedName>
        <fullName evidence="8">Prolipoprotein diacylglyceryl transferase</fullName>
    </submittedName>
</protein>
<keyword evidence="3 8" id="KW-0808">Transferase</keyword>
<dbReference type="GO" id="GO:0005886">
    <property type="term" value="C:plasma membrane"/>
    <property type="evidence" value="ECO:0007669"/>
    <property type="project" value="InterPro"/>
</dbReference>
<evidence type="ECO:0000256" key="6">
    <source>
        <dbReference type="ARBA" id="ARBA00023136"/>
    </source>
</evidence>
<feature type="transmembrane region" description="Helical" evidence="7">
    <location>
        <begin position="14"/>
        <end position="34"/>
    </location>
</feature>
<dbReference type="GO" id="GO:0042158">
    <property type="term" value="P:lipoprotein biosynthetic process"/>
    <property type="evidence" value="ECO:0007669"/>
    <property type="project" value="InterPro"/>
</dbReference>
<accession>A0A9D1L848</accession>
<evidence type="ECO:0000256" key="4">
    <source>
        <dbReference type="ARBA" id="ARBA00022692"/>
    </source>
</evidence>
<evidence type="ECO:0000313" key="9">
    <source>
        <dbReference type="Proteomes" id="UP000824091"/>
    </source>
</evidence>
<dbReference type="PANTHER" id="PTHR30589:SF0">
    <property type="entry name" value="PHOSPHATIDYLGLYCEROL--PROLIPOPROTEIN DIACYLGLYCERYL TRANSFERASE"/>
    <property type="match status" value="1"/>
</dbReference>
<feature type="transmembrane region" description="Helical" evidence="7">
    <location>
        <begin position="87"/>
        <end position="111"/>
    </location>
</feature>
<keyword evidence="5 7" id="KW-1133">Transmembrane helix</keyword>
<keyword evidence="4 7" id="KW-0812">Transmembrane</keyword>
<dbReference type="Pfam" id="PF01790">
    <property type="entry name" value="LGT"/>
    <property type="match status" value="1"/>
</dbReference>
<evidence type="ECO:0000256" key="1">
    <source>
        <dbReference type="ARBA" id="ARBA00007150"/>
    </source>
</evidence>